<accession>A0AAN7QAG5</accession>
<dbReference type="Gene3D" id="3.40.50.450">
    <property type="match status" value="1"/>
</dbReference>
<name>A0AAN7QAG5_9EURO</name>
<evidence type="ECO:0000313" key="1">
    <source>
        <dbReference type="EMBL" id="KAK5080661.1"/>
    </source>
</evidence>
<dbReference type="Proteomes" id="UP001309876">
    <property type="component" value="Unassembled WGS sequence"/>
</dbReference>
<sequence>MTPVTVISGGQTGVDTAALLAAEAFSLPISGYVPLHYSNELGSYSIPERFRADLVETDTTASALRTELNIKQADGVLTLLSAEDGRSDVSKGTQLGIDYARALGKVENQLCFVDLTSLDLDADVERVVRWLVDRKVSKCAIGGPRESEVPGIERQAETFLLKVFDLLENISKASEHNTAKTASSSDLQVNG</sequence>
<comment type="caution">
    <text evidence="1">The sequence shown here is derived from an EMBL/GenBank/DDBJ whole genome shotgun (WGS) entry which is preliminary data.</text>
</comment>
<proteinExistence type="predicted"/>
<gene>
    <name evidence="1" type="ORF">LTR05_008365</name>
</gene>
<dbReference type="InterPro" id="IPR024755">
    <property type="entry name" value="cpYpsA"/>
</dbReference>
<protein>
    <recommendedName>
        <fullName evidence="3">Molybdenum carrier</fullName>
    </recommendedName>
</protein>
<keyword evidence="2" id="KW-1185">Reference proteome</keyword>
<reference evidence="1 2" key="1">
    <citation type="submission" date="2023-08" db="EMBL/GenBank/DDBJ databases">
        <title>Black Yeasts Isolated from many extreme environments.</title>
        <authorList>
            <person name="Coleine C."/>
            <person name="Stajich J.E."/>
            <person name="Selbmann L."/>
        </authorList>
    </citation>
    <scope>NUCLEOTIDE SEQUENCE [LARGE SCALE GENOMIC DNA]</scope>
    <source>
        <strain evidence="1 2">CCFEE 5910</strain>
    </source>
</reference>
<dbReference type="AlphaFoldDB" id="A0AAN7QAG5"/>
<evidence type="ECO:0000313" key="2">
    <source>
        <dbReference type="Proteomes" id="UP001309876"/>
    </source>
</evidence>
<dbReference type="Pfam" id="PF12694">
    <property type="entry name" value="cpYpsA"/>
    <property type="match status" value="1"/>
</dbReference>
<evidence type="ECO:0008006" key="3">
    <source>
        <dbReference type="Google" id="ProtNLM"/>
    </source>
</evidence>
<dbReference type="EMBL" id="JAVRRJ010000012">
    <property type="protein sequence ID" value="KAK5080661.1"/>
    <property type="molecule type" value="Genomic_DNA"/>
</dbReference>
<organism evidence="1 2">
    <name type="scientific">Lithohypha guttulata</name>
    <dbReference type="NCBI Taxonomy" id="1690604"/>
    <lineage>
        <taxon>Eukaryota</taxon>
        <taxon>Fungi</taxon>
        <taxon>Dikarya</taxon>
        <taxon>Ascomycota</taxon>
        <taxon>Pezizomycotina</taxon>
        <taxon>Eurotiomycetes</taxon>
        <taxon>Chaetothyriomycetidae</taxon>
        <taxon>Chaetothyriales</taxon>
        <taxon>Trichomeriaceae</taxon>
        <taxon>Lithohypha</taxon>
    </lineage>
</organism>